<dbReference type="Proteomes" id="UP000256862">
    <property type="component" value="Plasmid CO2235_mp"/>
</dbReference>
<proteinExistence type="predicted"/>
<dbReference type="AlphaFoldDB" id="A0A375GKZ8"/>
<organism evidence="1">
    <name type="scientific">Cupriavidus oxalaticus</name>
    <dbReference type="NCBI Taxonomy" id="96344"/>
    <lineage>
        <taxon>Bacteria</taxon>
        <taxon>Pseudomonadati</taxon>
        <taxon>Pseudomonadota</taxon>
        <taxon>Betaproteobacteria</taxon>
        <taxon>Burkholderiales</taxon>
        <taxon>Burkholderiaceae</taxon>
        <taxon>Cupriavidus</taxon>
    </lineage>
</organism>
<protein>
    <submittedName>
        <fullName evidence="1">Uncharacterized protein</fullName>
    </submittedName>
</protein>
<reference evidence="1" key="1">
    <citation type="submission" date="2018-01" db="EMBL/GenBank/DDBJ databases">
        <authorList>
            <person name="Clerissi C."/>
        </authorList>
    </citation>
    <scope>NUCLEOTIDE SEQUENCE</scope>
    <source>
        <strain evidence="1">Cupriavidus oxalaticus LMG 2235</strain>
    </source>
</reference>
<dbReference type="EMBL" id="OGUS01000138">
    <property type="protein sequence ID" value="SPC20645.1"/>
    <property type="molecule type" value="Genomic_DNA"/>
</dbReference>
<sequence>MSMGPAIGFADAIEPAASIVARLMAQATQAASRLASMATPVPAVSADAALASRL</sequence>
<evidence type="ECO:0000313" key="1">
    <source>
        <dbReference type="EMBL" id="SPC20645.1"/>
    </source>
</evidence>
<name>A0A375GKZ8_9BURK</name>
<gene>
    <name evidence="1" type="ORF">CO2235_MP30020</name>
</gene>
<comment type="caution">
    <text evidence="1">The sequence shown here is derived from an EMBL/GenBank/DDBJ whole genome shotgun (WGS) entry which is preliminary data.</text>
</comment>
<accession>A0A375GKZ8</accession>